<dbReference type="Pfam" id="PF04240">
    <property type="entry name" value="Caroten_synth"/>
    <property type="match status" value="1"/>
</dbReference>
<evidence type="ECO:0000256" key="1">
    <source>
        <dbReference type="SAM" id="Phobius"/>
    </source>
</evidence>
<feature type="transmembrane region" description="Helical" evidence="1">
    <location>
        <begin position="226"/>
        <end position="246"/>
    </location>
</feature>
<reference evidence="2 3" key="1">
    <citation type="submission" date="2018-06" db="EMBL/GenBank/DDBJ databases">
        <title>Genomic Encyclopedia of Type Strains, Phase IV (KMG-IV): sequencing the most valuable type-strain genomes for metagenomic binning, comparative biology and taxonomic classification.</title>
        <authorList>
            <person name="Goeker M."/>
        </authorList>
    </citation>
    <scope>NUCLEOTIDE SEQUENCE [LARGE SCALE GENOMIC DNA]</scope>
    <source>
        <strain evidence="2 3">DSM 18048</strain>
    </source>
</reference>
<evidence type="ECO:0000313" key="2">
    <source>
        <dbReference type="EMBL" id="PYE53581.1"/>
    </source>
</evidence>
<dbReference type="Proteomes" id="UP000248326">
    <property type="component" value="Unassembled WGS sequence"/>
</dbReference>
<dbReference type="AlphaFoldDB" id="A0A318S979"/>
<feature type="transmembrane region" description="Helical" evidence="1">
    <location>
        <begin position="99"/>
        <end position="120"/>
    </location>
</feature>
<keyword evidence="1" id="KW-1133">Transmembrane helix</keyword>
<organism evidence="2 3">
    <name type="scientific">Deinococcus yavapaiensis KR-236</name>
    <dbReference type="NCBI Taxonomy" id="694435"/>
    <lineage>
        <taxon>Bacteria</taxon>
        <taxon>Thermotogati</taxon>
        <taxon>Deinococcota</taxon>
        <taxon>Deinococci</taxon>
        <taxon>Deinococcales</taxon>
        <taxon>Deinococcaceae</taxon>
        <taxon>Deinococcus</taxon>
    </lineage>
</organism>
<comment type="caution">
    <text evidence="2">The sequence shown here is derived from an EMBL/GenBank/DDBJ whole genome shotgun (WGS) entry which is preliminary data.</text>
</comment>
<accession>A0A318S979</accession>
<dbReference type="RefSeq" id="WP_245900941.1">
    <property type="nucleotide sequence ID" value="NZ_QJSX01000008.1"/>
</dbReference>
<name>A0A318S979_9DEIO</name>
<proteinExistence type="predicted"/>
<dbReference type="InterPro" id="IPR007354">
    <property type="entry name" value="CruF-like"/>
</dbReference>
<sequence>MNAAARTRVLGAAAWLGVAFAGALLLRLGEAAVLGGMLASGGALLSVLWAFGGDLLGRAEWTSEASSRLAWLRRNVEPWMVLVAVSALLRVPVPLWPEGFALIATAQTVLLALAALSWAWKRVGRRALLLFAACFVLGLAVEIAGSRAGFLFGSYDYDPPGPKVLGVPLLVPLGWWWMTLAALALSNGKPVLAGALMVALDVGLEPLMTTYGFWSWAPGGTSYYGVPWTNFLGWFVVGALLSWLILRLTPIVLTRGTTFRVAYLVELFFLPAGLLLLGKFGAALLTLVLMGGGAWISSKAAFAR</sequence>
<feature type="transmembrane region" description="Helical" evidence="1">
    <location>
        <begin position="127"/>
        <end position="145"/>
    </location>
</feature>
<feature type="transmembrane region" description="Helical" evidence="1">
    <location>
        <begin position="165"/>
        <end position="185"/>
    </location>
</feature>
<gene>
    <name evidence="2" type="ORF">DES52_108110</name>
</gene>
<evidence type="ECO:0000313" key="3">
    <source>
        <dbReference type="Proteomes" id="UP000248326"/>
    </source>
</evidence>
<dbReference type="PANTHER" id="PTHR39419:SF1">
    <property type="entry name" value="SLL0814 PROTEIN"/>
    <property type="match status" value="1"/>
</dbReference>
<feature type="transmembrane region" description="Helical" evidence="1">
    <location>
        <begin position="192"/>
        <end position="214"/>
    </location>
</feature>
<dbReference type="EMBL" id="QJSX01000008">
    <property type="protein sequence ID" value="PYE53581.1"/>
    <property type="molecule type" value="Genomic_DNA"/>
</dbReference>
<keyword evidence="1" id="KW-0812">Transmembrane</keyword>
<protein>
    <submittedName>
        <fullName evidence="2">Putative membrane protein</fullName>
    </submittedName>
</protein>
<keyword evidence="1" id="KW-0472">Membrane</keyword>
<keyword evidence="3" id="KW-1185">Reference proteome</keyword>
<dbReference type="PANTHER" id="PTHR39419">
    <property type="entry name" value="SLL0814 PROTEIN"/>
    <property type="match status" value="1"/>
</dbReference>
<feature type="transmembrane region" description="Helical" evidence="1">
    <location>
        <begin position="31"/>
        <end position="56"/>
    </location>
</feature>